<dbReference type="AlphaFoldDB" id="A0AAV2VYQ4"/>
<dbReference type="InterPro" id="IPR002035">
    <property type="entry name" value="VWF_A"/>
</dbReference>
<proteinExistence type="predicted"/>
<accession>A0AAV2VYQ4</accession>
<gene>
    <name evidence="2" type="ORF">VIBNISOn1_900052</name>
</gene>
<dbReference type="RefSeq" id="WP_022613844.1">
    <property type="nucleotide sequence ID" value="NZ_LK391965.1"/>
</dbReference>
<evidence type="ECO:0000313" key="2">
    <source>
        <dbReference type="EMBL" id="CCO49828.1"/>
    </source>
</evidence>
<dbReference type="EMBL" id="CAOF01000187">
    <property type="protein sequence ID" value="CCO49828.1"/>
    <property type="molecule type" value="Genomic_DNA"/>
</dbReference>
<evidence type="ECO:0000259" key="1">
    <source>
        <dbReference type="PROSITE" id="PS50234"/>
    </source>
</evidence>
<name>A0AAV2VYQ4_9VIBR</name>
<dbReference type="Proteomes" id="UP000018211">
    <property type="component" value="Unassembled WGS sequence"/>
</dbReference>
<dbReference type="Gene3D" id="3.40.50.410">
    <property type="entry name" value="von Willebrand factor, type A domain"/>
    <property type="match status" value="1"/>
</dbReference>
<comment type="caution">
    <text evidence="2">The sequence shown here is derived from an EMBL/GenBank/DDBJ whole genome shotgun (WGS) entry which is preliminary data.</text>
</comment>
<protein>
    <submittedName>
        <fullName evidence="2">von Willebrand factor type A domain protein</fullName>
    </submittedName>
</protein>
<dbReference type="PROSITE" id="PS50234">
    <property type="entry name" value="VWFA"/>
    <property type="match status" value="1"/>
</dbReference>
<dbReference type="InterPro" id="IPR036465">
    <property type="entry name" value="vWFA_dom_sf"/>
</dbReference>
<dbReference type="SUPFAM" id="SSF53300">
    <property type="entry name" value="vWA-like"/>
    <property type="match status" value="1"/>
</dbReference>
<evidence type="ECO:0000313" key="3">
    <source>
        <dbReference type="Proteomes" id="UP000018211"/>
    </source>
</evidence>
<organism evidence="2 3">
    <name type="scientific">Vibrio nigripulchritudo SOn1</name>
    <dbReference type="NCBI Taxonomy" id="1238450"/>
    <lineage>
        <taxon>Bacteria</taxon>
        <taxon>Pseudomonadati</taxon>
        <taxon>Pseudomonadota</taxon>
        <taxon>Gammaproteobacteria</taxon>
        <taxon>Vibrionales</taxon>
        <taxon>Vibrionaceae</taxon>
        <taxon>Vibrio</taxon>
    </lineage>
</organism>
<feature type="domain" description="VWFA" evidence="1">
    <location>
        <begin position="149"/>
        <end position="413"/>
    </location>
</feature>
<sequence length="421" mass="46981">MRKYQKGHATLLAAIIIPALFGVFVLATDGAMALQQKARMDDAHEVAALALSAQDSKSSDKNKKIAKAYITEYMGDSSKITDVRIKRLECEQIPECKAGLPTGGKRYVRYSLSAKYDHSTFFPNSDVAPETLTISSNATSEKFEGDAVDIMYVADFSGSMNSNLKKHGTDRRKKIVILKEIINEVNQKLEKANKSGNKKYQSTVGIVPFASVTKTKISGSNRYCNINQLVRKSDKYSWSRLDEDEIDYTRTFNQIFTEKGRSHCTGKKDWSLNKEVDSTSDFKPFIKIVNKYRAKSGTGSYQGIIRAAQLLRDGENPRRLIIVLSDGKDSNIANYSNKTVHEQLVGMGYCDVIRRELSKGKTADNRKISAKIAVIGFGYDTKDNPALINCAGKDNVYEAHNKQEIKAKILDLITEEIGHLK</sequence>
<reference evidence="2 3" key="1">
    <citation type="journal article" date="2013" name="ISME J.">
        <title>Comparative genomics of pathogenic lineages of Vibrio nigripulchritudo identifies virulence-associated traits.</title>
        <authorList>
            <person name="Goudenege D."/>
            <person name="Labreuche Y."/>
            <person name="Krin E."/>
            <person name="Ansquer D."/>
            <person name="Mangenot S."/>
            <person name="Calteau A."/>
            <person name="Medigue C."/>
            <person name="Mazel D."/>
            <person name="Polz M.F."/>
            <person name="Le Roux F."/>
        </authorList>
    </citation>
    <scope>NUCLEOTIDE SEQUENCE [LARGE SCALE GENOMIC DNA]</scope>
    <source>
        <strain evidence="2 3">SOn1</strain>
    </source>
</reference>